<protein>
    <submittedName>
        <fullName evidence="2">Acyl-CoA transferase</fullName>
    </submittedName>
</protein>
<dbReference type="Proteomes" id="UP000077519">
    <property type="component" value="Unassembled WGS sequence"/>
</dbReference>
<dbReference type="PANTHER" id="PTHR48207:SF3">
    <property type="entry name" value="SUCCINATE--HYDROXYMETHYLGLUTARATE COA-TRANSFERASE"/>
    <property type="match status" value="1"/>
</dbReference>
<keyword evidence="3" id="KW-1185">Reference proteome</keyword>
<dbReference type="EMBL" id="LVHI01000004">
    <property type="protein sequence ID" value="OAK56520.1"/>
    <property type="molecule type" value="Genomic_DNA"/>
</dbReference>
<evidence type="ECO:0000313" key="2">
    <source>
        <dbReference type="EMBL" id="OAK56520.1"/>
    </source>
</evidence>
<keyword evidence="1 2" id="KW-0808">Transferase</keyword>
<proteinExistence type="predicted"/>
<dbReference type="Gene3D" id="3.40.50.10540">
    <property type="entry name" value="Crotonobetainyl-coa:carnitine coa-transferase, domain 1"/>
    <property type="match status" value="1"/>
</dbReference>
<dbReference type="InterPro" id="IPR050483">
    <property type="entry name" value="CoA-transferase_III_domain"/>
</dbReference>
<dbReference type="AlphaFoldDB" id="A0A177YMP5"/>
<gene>
    <name evidence="2" type="ORF">A3K89_16135</name>
</gene>
<dbReference type="InterPro" id="IPR044855">
    <property type="entry name" value="CoA-Trfase_III_dom3_sf"/>
</dbReference>
<evidence type="ECO:0000313" key="3">
    <source>
        <dbReference type="Proteomes" id="UP000077519"/>
    </source>
</evidence>
<name>A0A177YMP5_9NOCA</name>
<dbReference type="InterPro" id="IPR023606">
    <property type="entry name" value="CoA-Trfase_III_dom_1_sf"/>
</dbReference>
<comment type="caution">
    <text evidence="2">The sequence shown here is derived from an EMBL/GenBank/DDBJ whole genome shotgun (WGS) entry which is preliminary data.</text>
</comment>
<dbReference type="InterPro" id="IPR003673">
    <property type="entry name" value="CoA-Trfase_fam_III"/>
</dbReference>
<dbReference type="Gene3D" id="3.30.1540.10">
    <property type="entry name" value="formyl-coa transferase, domain 3"/>
    <property type="match status" value="1"/>
</dbReference>
<accession>A0A177YMP5</accession>
<dbReference type="PANTHER" id="PTHR48207">
    <property type="entry name" value="SUCCINATE--HYDROXYMETHYLGLUTARATE COA-TRANSFERASE"/>
    <property type="match status" value="1"/>
</dbReference>
<evidence type="ECO:0000256" key="1">
    <source>
        <dbReference type="ARBA" id="ARBA00022679"/>
    </source>
</evidence>
<dbReference type="SUPFAM" id="SSF89796">
    <property type="entry name" value="CoA-transferase family III (CaiB/BaiF)"/>
    <property type="match status" value="1"/>
</dbReference>
<sequence length="388" mass="41743">MSWVVAGPLVGRALADAGATVVRVESGTKVETARLMPPFENGIAGHENSALYGNVNAGKLGVSLDLRVPEAREVARSLANWADVVLESYAPGRMKKWGLEYETLRETNPGLIMVSSSINGQDGPYSGLAGYGNVGAALSGFQSVVGWADRLPVGPFGPYTDYLAPRFGLAALLAALLRRQQTGVGTYIDISQVEAGAYLQSPYLAKYFAEGDVVERRGNSDPALSPNGVYPCADNRFIAITAGDDDQWRMLATIMNVPDAIDEFGAAGDRIDRADEVDDLVADWTARHRAQDLEDLLQRVGIAAHVSADSRAFCEDPQLRHRGHLVELNHPLHGRVTVEGPRYQLGDTPLSVDRAAPVCGQDNDYVLRDILGFSAERIDALKNEGALA</sequence>
<dbReference type="Pfam" id="PF02515">
    <property type="entry name" value="CoA_transf_3"/>
    <property type="match status" value="1"/>
</dbReference>
<reference evidence="2 3" key="1">
    <citation type="submission" date="2016-03" db="EMBL/GenBank/DDBJ databases">
        <title>Genome sequence of Rhodococcus kyotonensis KB10.</title>
        <authorList>
            <person name="Jeong H."/>
            <person name="Hong C.E."/>
            <person name="Jo S.H."/>
            <person name="Park J.M."/>
        </authorList>
    </citation>
    <scope>NUCLEOTIDE SEQUENCE [LARGE SCALE GENOMIC DNA]</scope>
    <source>
        <strain evidence="2 3">KB10</strain>
    </source>
</reference>
<dbReference type="GO" id="GO:0008410">
    <property type="term" value="F:CoA-transferase activity"/>
    <property type="evidence" value="ECO:0007669"/>
    <property type="project" value="TreeGrafter"/>
</dbReference>
<organism evidence="2 3">
    <name type="scientific">Rhodococcoides kyotonense</name>
    <dbReference type="NCBI Taxonomy" id="398843"/>
    <lineage>
        <taxon>Bacteria</taxon>
        <taxon>Bacillati</taxon>
        <taxon>Actinomycetota</taxon>
        <taxon>Actinomycetes</taxon>
        <taxon>Mycobacteriales</taxon>
        <taxon>Nocardiaceae</taxon>
        <taxon>Rhodococcoides</taxon>
    </lineage>
</organism>